<feature type="domain" description="Cation/H+ exchanger transmembrane" evidence="10">
    <location>
        <begin position="28"/>
        <end position="397"/>
    </location>
</feature>
<feature type="transmembrane region" description="Helical" evidence="9">
    <location>
        <begin position="189"/>
        <end position="212"/>
    </location>
</feature>
<evidence type="ECO:0000256" key="8">
    <source>
        <dbReference type="ARBA" id="ARBA00023136"/>
    </source>
</evidence>
<name>A0A2A9D0R8_9MICO</name>
<dbReference type="PANTHER" id="PTHR43562">
    <property type="entry name" value="NAPA-TYPE SODIUM/HYDROGEN ANTIPORTER"/>
    <property type="match status" value="1"/>
</dbReference>
<dbReference type="PANTHER" id="PTHR43562:SF1">
    <property type="entry name" value="NA(+)_H(+) ANTIPORTER YJBQ-RELATED"/>
    <property type="match status" value="1"/>
</dbReference>
<sequence length="417" mass="43559">MRSSGRQFFVPKGTVVPADVVVSLSLVVLIAVMAPILTSRLRMVPEVVLLLVGGMVIGPHVMGIATDGEAIDLLSELGLGMLFLIAGYEIEVPELTGRRGKRAWVAWLVSLALAIGLVSVLGVMGDSGTAGLSVAIAMTATALGTLLPILHEAGLKNTAVGRSVTVHGAVGELGPVLAMALLIGTRNTLVSLLVLLAFAAVAVVAAVIPLRLQRVSTRLKELIRYKSETTSQLGVRITLLLLILLITVAALMDLDIILGAFAAGFILRRLLPQGDERLEMKLDAIGYGFLIPIFFVISGMSISPASVAADPTLLIGFLVVMIVVRGVPVWVELRLDRRSDLTPNGRLQVATYSATSLPMIVAVMSVAVAAEAVPSDIAGVLVAAGALSVLVMPLMAQAVGAYGRRNGLPDEVPAERG</sequence>
<dbReference type="Proteomes" id="UP000224915">
    <property type="component" value="Unassembled WGS sequence"/>
</dbReference>
<evidence type="ECO:0000256" key="4">
    <source>
        <dbReference type="ARBA" id="ARBA00022449"/>
    </source>
</evidence>
<keyword evidence="8 9" id="KW-0472">Membrane</keyword>
<keyword evidence="5 9" id="KW-0812">Transmembrane</keyword>
<feature type="transmembrane region" description="Helical" evidence="9">
    <location>
        <begin position="352"/>
        <end position="371"/>
    </location>
</feature>
<evidence type="ECO:0000256" key="7">
    <source>
        <dbReference type="ARBA" id="ARBA00023065"/>
    </source>
</evidence>
<feature type="transmembrane region" description="Helical" evidence="9">
    <location>
        <begin position="104"/>
        <end position="124"/>
    </location>
</feature>
<evidence type="ECO:0000256" key="3">
    <source>
        <dbReference type="ARBA" id="ARBA00022448"/>
    </source>
</evidence>
<keyword evidence="3" id="KW-0813">Transport</keyword>
<comment type="subcellular location">
    <subcellularLocation>
        <location evidence="1">Membrane</location>
        <topology evidence="1">Multi-pass membrane protein</topology>
    </subcellularLocation>
</comment>
<evidence type="ECO:0000256" key="5">
    <source>
        <dbReference type="ARBA" id="ARBA00022692"/>
    </source>
</evidence>
<evidence type="ECO:0000313" key="11">
    <source>
        <dbReference type="EMBL" id="PFG19976.1"/>
    </source>
</evidence>
<keyword evidence="4" id="KW-0050">Antiport</keyword>
<evidence type="ECO:0000256" key="9">
    <source>
        <dbReference type="SAM" id="Phobius"/>
    </source>
</evidence>
<feature type="transmembrane region" description="Helical" evidence="9">
    <location>
        <begin position="163"/>
        <end position="183"/>
    </location>
</feature>
<dbReference type="AlphaFoldDB" id="A0A2A9D0R8"/>
<feature type="transmembrane region" description="Helical" evidence="9">
    <location>
        <begin position="47"/>
        <end position="65"/>
    </location>
</feature>
<gene>
    <name evidence="11" type="ORF">ATL40_1556</name>
</gene>
<dbReference type="GO" id="GO:0016020">
    <property type="term" value="C:membrane"/>
    <property type="evidence" value="ECO:0007669"/>
    <property type="project" value="UniProtKB-SubCell"/>
</dbReference>
<feature type="transmembrane region" description="Helical" evidence="9">
    <location>
        <begin position="233"/>
        <end position="250"/>
    </location>
</feature>
<dbReference type="GO" id="GO:0015297">
    <property type="term" value="F:antiporter activity"/>
    <property type="evidence" value="ECO:0007669"/>
    <property type="project" value="UniProtKB-KW"/>
</dbReference>
<feature type="transmembrane region" description="Helical" evidence="9">
    <location>
        <begin position="130"/>
        <end position="151"/>
    </location>
</feature>
<comment type="caution">
    <text evidence="11">The sequence shown here is derived from an EMBL/GenBank/DDBJ whole genome shotgun (WGS) entry which is preliminary data.</text>
</comment>
<feature type="transmembrane region" description="Helical" evidence="9">
    <location>
        <begin position="71"/>
        <end position="92"/>
    </location>
</feature>
<feature type="transmembrane region" description="Helical" evidence="9">
    <location>
        <begin position="284"/>
        <end position="307"/>
    </location>
</feature>
<evidence type="ECO:0000259" key="10">
    <source>
        <dbReference type="Pfam" id="PF00999"/>
    </source>
</evidence>
<accession>A0A2A9D0R8</accession>
<dbReference type="Gene3D" id="1.20.1530.20">
    <property type="match status" value="1"/>
</dbReference>
<feature type="transmembrane region" description="Helical" evidence="9">
    <location>
        <begin position="20"/>
        <end position="38"/>
    </location>
</feature>
<evidence type="ECO:0000256" key="6">
    <source>
        <dbReference type="ARBA" id="ARBA00022989"/>
    </source>
</evidence>
<reference evidence="11 12" key="1">
    <citation type="submission" date="2017-10" db="EMBL/GenBank/DDBJ databases">
        <title>Sequencing the genomes of 1000 actinobacteria strains.</title>
        <authorList>
            <person name="Klenk H.-P."/>
        </authorList>
    </citation>
    <scope>NUCLEOTIDE SEQUENCE [LARGE SCALE GENOMIC DNA]</scope>
    <source>
        <strain evidence="11 12">DSM 21801</strain>
    </source>
</reference>
<protein>
    <submittedName>
        <fullName evidence="11">Transporter (CPA2 family)</fullName>
    </submittedName>
</protein>
<dbReference type="InterPro" id="IPR006153">
    <property type="entry name" value="Cation/H_exchanger_TM"/>
</dbReference>
<keyword evidence="12" id="KW-1185">Reference proteome</keyword>
<dbReference type="Pfam" id="PF00999">
    <property type="entry name" value="Na_H_Exchanger"/>
    <property type="match status" value="1"/>
</dbReference>
<comment type="similarity">
    <text evidence="2">Belongs to the monovalent cation:proton antiporter 2 (CPA2) transporter (TC 2.A.37) family.</text>
</comment>
<evidence type="ECO:0000256" key="2">
    <source>
        <dbReference type="ARBA" id="ARBA00005551"/>
    </source>
</evidence>
<evidence type="ECO:0000256" key="1">
    <source>
        <dbReference type="ARBA" id="ARBA00004141"/>
    </source>
</evidence>
<dbReference type="GO" id="GO:1902600">
    <property type="term" value="P:proton transmembrane transport"/>
    <property type="evidence" value="ECO:0007669"/>
    <property type="project" value="InterPro"/>
</dbReference>
<dbReference type="InterPro" id="IPR038770">
    <property type="entry name" value="Na+/solute_symporter_sf"/>
</dbReference>
<dbReference type="EMBL" id="PDJD01000001">
    <property type="protein sequence ID" value="PFG19976.1"/>
    <property type="molecule type" value="Genomic_DNA"/>
</dbReference>
<feature type="transmembrane region" description="Helical" evidence="9">
    <location>
        <begin position="377"/>
        <end position="396"/>
    </location>
</feature>
<feature type="transmembrane region" description="Helical" evidence="9">
    <location>
        <begin position="313"/>
        <end position="331"/>
    </location>
</feature>
<keyword evidence="6 9" id="KW-1133">Transmembrane helix</keyword>
<evidence type="ECO:0000313" key="12">
    <source>
        <dbReference type="Proteomes" id="UP000224915"/>
    </source>
</evidence>
<proteinExistence type="inferred from homology"/>
<organism evidence="11 12">
    <name type="scientific">Serinibacter salmoneus</name>
    <dbReference type="NCBI Taxonomy" id="556530"/>
    <lineage>
        <taxon>Bacteria</taxon>
        <taxon>Bacillati</taxon>
        <taxon>Actinomycetota</taxon>
        <taxon>Actinomycetes</taxon>
        <taxon>Micrococcales</taxon>
        <taxon>Beutenbergiaceae</taxon>
        <taxon>Serinibacter</taxon>
    </lineage>
</organism>
<keyword evidence="7" id="KW-0406">Ion transport</keyword>